<feature type="transmembrane region" description="Helical" evidence="11">
    <location>
        <begin position="386"/>
        <end position="407"/>
    </location>
</feature>
<dbReference type="InterPro" id="IPR036034">
    <property type="entry name" value="PDZ_sf"/>
</dbReference>
<dbReference type="Pfam" id="PF02163">
    <property type="entry name" value="Peptidase_M50"/>
    <property type="match status" value="1"/>
</dbReference>
<dbReference type="SUPFAM" id="SSF50156">
    <property type="entry name" value="PDZ domain-like"/>
    <property type="match status" value="1"/>
</dbReference>
<proteinExistence type="inferred from homology"/>
<comment type="similarity">
    <text evidence="3">Belongs to the peptidase M50B family.</text>
</comment>
<keyword evidence="6" id="KW-0378">Hydrolase</keyword>
<evidence type="ECO:0000256" key="7">
    <source>
        <dbReference type="ARBA" id="ARBA00022833"/>
    </source>
</evidence>
<comment type="cofactor">
    <cofactor evidence="1">
        <name>Zn(2+)</name>
        <dbReference type="ChEBI" id="CHEBI:29105"/>
    </cofactor>
</comment>
<evidence type="ECO:0000256" key="2">
    <source>
        <dbReference type="ARBA" id="ARBA00004141"/>
    </source>
</evidence>
<sequence length="414" mass="43331">MAFLLGAVAFVVALLLSVMLHEGGHLLTAKRFGMKATEYFVGFGPTLWSTRRGETEYGVKAIPLGGFVKIVGYTPLEKIAEADRPRAFYRQPAGRRAIVIAAGVVANFAFAFLLLTLMAMMVGTPLARTATSTVDEVTPCVPSGLRADCEAGRPRSPAATAGLRAGDRVVSFNGTPVSDWDDLTKAIDKAKPGQTVNVVVLRPVPGGAGGRPPKRDRPGVRQQVTLPIRLADVDGQPFVGMSAKVVGGGYDRTGPINGAVFAGRAIGRTVAGIGDVAVDLPTAIPKLFSPERESTPGGQVGSVVGATDVSGQIFASDATTRDKIALFLSLVVSVNIFLGALNVLPLLPLDGGHLAVVGYERARAALNRVRGRPDPGTVDLTRLLPLTYLAILVLVGLGVLLILADVLNPLHLPE</sequence>
<evidence type="ECO:0000256" key="6">
    <source>
        <dbReference type="ARBA" id="ARBA00022801"/>
    </source>
</evidence>
<dbReference type="Gene3D" id="2.30.42.10">
    <property type="match status" value="1"/>
</dbReference>
<accession>A0ABP8BWY0</accession>
<feature type="domain" description="PDZ" evidence="12">
    <location>
        <begin position="111"/>
        <end position="204"/>
    </location>
</feature>
<feature type="transmembrane region" description="Helical" evidence="11">
    <location>
        <begin position="97"/>
        <end position="122"/>
    </location>
</feature>
<protein>
    <submittedName>
        <fullName evidence="13">M50 family metallopeptidase</fullName>
    </submittedName>
</protein>
<dbReference type="InterPro" id="IPR004387">
    <property type="entry name" value="Pept_M50_Zn"/>
</dbReference>
<dbReference type="InterPro" id="IPR001478">
    <property type="entry name" value="PDZ"/>
</dbReference>
<keyword evidence="9" id="KW-0482">Metalloprotease</keyword>
<keyword evidence="8 11" id="KW-1133">Transmembrane helix</keyword>
<evidence type="ECO:0000256" key="8">
    <source>
        <dbReference type="ARBA" id="ARBA00022989"/>
    </source>
</evidence>
<keyword evidence="4" id="KW-0645">Protease</keyword>
<dbReference type="CDD" id="cd06163">
    <property type="entry name" value="S2P-M50_PDZ_RseP-like"/>
    <property type="match status" value="1"/>
</dbReference>
<dbReference type="Proteomes" id="UP001501710">
    <property type="component" value="Unassembled WGS sequence"/>
</dbReference>
<name>A0ABP8BWY0_9ACTN</name>
<evidence type="ECO:0000256" key="11">
    <source>
        <dbReference type="SAM" id="Phobius"/>
    </source>
</evidence>
<dbReference type="PANTHER" id="PTHR42837">
    <property type="entry name" value="REGULATOR OF SIGMA-E PROTEASE RSEP"/>
    <property type="match status" value="1"/>
</dbReference>
<organism evidence="13 14">
    <name type="scientific">Actinomadura meridiana</name>
    <dbReference type="NCBI Taxonomy" id="559626"/>
    <lineage>
        <taxon>Bacteria</taxon>
        <taxon>Bacillati</taxon>
        <taxon>Actinomycetota</taxon>
        <taxon>Actinomycetes</taxon>
        <taxon>Streptosporangiales</taxon>
        <taxon>Thermomonosporaceae</taxon>
        <taxon>Actinomadura</taxon>
    </lineage>
</organism>
<evidence type="ECO:0000256" key="9">
    <source>
        <dbReference type="ARBA" id="ARBA00023049"/>
    </source>
</evidence>
<feature type="transmembrane region" description="Helical" evidence="11">
    <location>
        <begin position="324"/>
        <end position="344"/>
    </location>
</feature>
<keyword evidence="5 11" id="KW-0812">Transmembrane</keyword>
<dbReference type="InterPro" id="IPR008915">
    <property type="entry name" value="Peptidase_M50"/>
</dbReference>
<dbReference type="Pfam" id="PF17820">
    <property type="entry name" value="PDZ_6"/>
    <property type="match status" value="1"/>
</dbReference>
<evidence type="ECO:0000256" key="10">
    <source>
        <dbReference type="ARBA" id="ARBA00023136"/>
    </source>
</evidence>
<gene>
    <name evidence="13" type="ORF">GCM10022254_20510</name>
</gene>
<evidence type="ECO:0000259" key="12">
    <source>
        <dbReference type="SMART" id="SM00228"/>
    </source>
</evidence>
<evidence type="ECO:0000256" key="5">
    <source>
        <dbReference type="ARBA" id="ARBA00022692"/>
    </source>
</evidence>
<evidence type="ECO:0000256" key="3">
    <source>
        <dbReference type="ARBA" id="ARBA00007931"/>
    </source>
</evidence>
<dbReference type="InterPro" id="IPR041489">
    <property type="entry name" value="PDZ_6"/>
</dbReference>
<evidence type="ECO:0000256" key="1">
    <source>
        <dbReference type="ARBA" id="ARBA00001947"/>
    </source>
</evidence>
<evidence type="ECO:0000313" key="13">
    <source>
        <dbReference type="EMBL" id="GAA4229016.1"/>
    </source>
</evidence>
<keyword evidence="7" id="KW-0862">Zinc</keyword>
<comment type="caution">
    <text evidence="13">The sequence shown here is derived from an EMBL/GenBank/DDBJ whole genome shotgun (WGS) entry which is preliminary data.</text>
</comment>
<dbReference type="PANTHER" id="PTHR42837:SF2">
    <property type="entry name" value="MEMBRANE METALLOPROTEASE ARASP2, CHLOROPLASTIC-RELATED"/>
    <property type="match status" value="1"/>
</dbReference>
<keyword evidence="14" id="KW-1185">Reference proteome</keyword>
<dbReference type="SMART" id="SM00228">
    <property type="entry name" value="PDZ"/>
    <property type="match status" value="1"/>
</dbReference>
<evidence type="ECO:0000313" key="14">
    <source>
        <dbReference type="Proteomes" id="UP001501710"/>
    </source>
</evidence>
<comment type="subcellular location">
    <subcellularLocation>
        <location evidence="2">Membrane</location>
        <topology evidence="2">Multi-pass membrane protein</topology>
    </subcellularLocation>
</comment>
<keyword evidence="10 11" id="KW-0472">Membrane</keyword>
<reference evidence="14" key="1">
    <citation type="journal article" date="2019" name="Int. J. Syst. Evol. Microbiol.">
        <title>The Global Catalogue of Microorganisms (GCM) 10K type strain sequencing project: providing services to taxonomists for standard genome sequencing and annotation.</title>
        <authorList>
            <consortium name="The Broad Institute Genomics Platform"/>
            <consortium name="The Broad Institute Genome Sequencing Center for Infectious Disease"/>
            <person name="Wu L."/>
            <person name="Ma J."/>
        </authorList>
    </citation>
    <scope>NUCLEOTIDE SEQUENCE [LARGE SCALE GENOMIC DNA]</scope>
    <source>
        <strain evidence="14">JCM 17440</strain>
    </source>
</reference>
<dbReference type="EMBL" id="BAABAS010000005">
    <property type="protein sequence ID" value="GAA4229016.1"/>
    <property type="molecule type" value="Genomic_DNA"/>
</dbReference>
<dbReference type="RefSeq" id="WP_344893499.1">
    <property type="nucleotide sequence ID" value="NZ_BAABAS010000005.1"/>
</dbReference>
<evidence type="ECO:0000256" key="4">
    <source>
        <dbReference type="ARBA" id="ARBA00022670"/>
    </source>
</evidence>